<name>A0A2S3H7I6_9POAL</name>
<feature type="region of interest" description="Disordered" evidence="2">
    <location>
        <begin position="263"/>
        <end position="316"/>
    </location>
</feature>
<dbReference type="PRINTS" id="PR00305">
    <property type="entry name" value="1433ZETA"/>
</dbReference>
<feature type="compositionally biased region" description="Basic and acidic residues" evidence="2">
    <location>
        <begin position="297"/>
        <end position="308"/>
    </location>
</feature>
<dbReference type="Proteomes" id="UP000243499">
    <property type="component" value="Chromosome 3"/>
</dbReference>
<dbReference type="InterPro" id="IPR023410">
    <property type="entry name" value="14-3-3_domain"/>
</dbReference>
<dbReference type="SUPFAM" id="SSF48445">
    <property type="entry name" value="14-3-3 protein"/>
    <property type="match status" value="1"/>
</dbReference>
<organism evidence="4">
    <name type="scientific">Panicum hallii</name>
    <dbReference type="NCBI Taxonomy" id="206008"/>
    <lineage>
        <taxon>Eukaryota</taxon>
        <taxon>Viridiplantae</taxon>
        <taxon>Streptophyta</taxon>
        <taxon>Embryophyta</taxon>
        <taxon>Tracheophyta</taxon>
        <taxon>Spermatophyta</taxon>
        <taxon>Magnoliopsida</taxon>
        <taxon>Liliopsida</taxon>
        <taxon>Poales</taxon>
        <taxon>Poaceae</taxon>
        <taxon>PACMAD clade</taxon>
        <taxon>Panicoideae</taxon>
        <taxon>Panicodae</taxon>
        <taxon>Paniceae</taxon>
        <taxon>Panicinae</taxon>
        <taxon>Panicum</taxon>
        <taxon>Panicum sect. Panicum</taxon>
    </lineage>
</organism>
<feature type="compositionally biased region" description="Basic and acidic residues" evidence="2">
    <location>
        <begin position="274"/>
        <end position="289"/>
    </location>
</feature>
<comment type="similarity">
    <text evidence="1">Belongs to the 14-3-3 family.</text>
</comment>
<protein>
    <recommendedName>
        <fullName evidence="3">14-3-3 domain-containing protein</fullName>
    </recommendedName>
</protein>
<dbReference type="Gene3D" id="1.20.190.20">
    <property type="entry name" value="14-3-3 domain"/>
    <property type="match status" value="1"/>
</dbReference>
<dbReference type="InterPro" id="IPR000308">
    <property type="entry name" value="14-3-3"/>
</dbReference>
<feature type="domain" description="14-3-3" evidence="3">
    <location>
        <begin position="9"/>
        <end position="273"/>
    </location>
</feature>
<evidence type="ECO:0000256" key="2">
    <source>
        <dbReference type="SAM" id="MobiDB-lite"/>
    </source>
</evidence>
<sequence>MAAPASPSREELIYTAELSEEAQRYDDMLQAMSCVARLGTELTLLERGLFSRAYHYVIDEKCKARRILASFQLQERKKGNLKAEKAAMEFRLKVEAEIEEACYLVVNIIDKQLLPVSSSSADNLVFYHQMKGNCYRTLAKVKDAALGFRKRNRYGTFAELKNRAERLEVSEQSLKAYNLAREVATGNLCPTNPIRLALVLNVSGFFYHLLRSPERAYQIAKQALGDAESELESVGGDSKAASMHTKDFMGLLRDRLALWNSEKENGNDEGIGIGHKDAEDTTESSKADEQQQSDGRVMGHEEKLKEAEQLPEISDEDDDMYRMARCTSGKNMTRTQRLIWCALDRCTTKKVPK</sequence>
<dbReference type="Pfam" id="PF00244">
    <property type="entry name" value="14-3-3"/>
    <property type="match status" value="2"/>
</dbReference>
<gene>
    <name evidence="4" type="ORF">PAHAL_3G087100</name>
</gene>
<evidence type="ECO:0000259" key="3">
    <source>
        <dbReference type="SMART" id="SM00101"/>
    </source>
</evidence>
<reference evidence="4" key="1">
    <citation type="submission" date="2018-04" db="EMBL/GenBank/DDBJ databases">
        <title>WGS assembly of Panicum hallii.</title>
        <authorList>
            <person name="Lovell J."/>
            <person name="Jenkins J."/>
            <person name="Lowry D."/>
            <person name="Mamidi S."/>
            <person name="Sreedasyam A."/>
            <person name="Weng X."/>
            <person name="Barry K."/>
            <person name="Bonette J."/>
            <person name="Campitelli B."/>
            <person name="Daum C."/>
            <person name="Gordon S."/>
            <person name="Gould B."/>
            <person name="Lipzen A."/>
            <person name="Macqueen A."/>
            <person name="Palacio-Mejia J."/>
            <person name="Plott C."/>
            <person name="Shakirov E."/>
            <person name="Shu S."/>
            <person name="Yoshinaga Y."/>
            <person name="Zane M."/>
            <person name="Rokhsar D."/>
            <person name="Grimwood J."/>
            <person name="Schmutz J."/>
            <person name="Juenger T."/>
        </authorList>
    </citation>
    <scope>NUCLEOTIDE SEQUENCE [LARGE SCALE GENOMIC DNA]</scope>
    <source>
        <strain evidence="4">FIL2</strain>
    </source>
</reference>
<evidence type="ECO:0000256" key="1">
    <source>
        <dbReference type="ARBA" id="ARBA00006141"/>
    </source>
</evidence>
<dbReference type="AlphaFoldDB" id="A0A2S3H7I6"/>
<dbReference type="Gramene" id="PAN16794">
    <property type="protein sequence ID" value="PAN16794"/>
    <property type="gene ID" value="PAHAL_3G087100"/>
</dbReference>
<dbReference type="EMBL" id="CM008048">
    <property type="protein sequence ID" value="PAN16794.1"/>
    <property type="molecule type" value="Genomic_DNA"/>
</dbReference>
<dbReference type="InterPro" id="IPR036815">
    <property type="entry name" value="14-3-3_dom_sf"/>
</dbReference>
<proteinExistence type="inferred from homology"/>
<evidence type="ECO:0000313" key="4">
    <source>
        <dbReference type="EMBL" id="PAN16794.1"/>
    </source>
</evidence>
<accession>A0A2S3H7I6</accession>
<dbReference type="PANTHER" id="PTHR18860">
    <property type="entry name" value="14-3-3 PROTEIN"/>
    <property type="match status" value="1"/>
</dbReference>
<dbReference type="SMART" id="SM00101">
    <property type="entry name" value="14_3_3"/>
    <property type="match status" value="1"/>
</dbReference>